<comment type="similarity">
    <text evidence="1">Belongs to the MCM family.</text>
</comment>
<evidence type="ECO:0000256" key="1">
    <source>
        <dbReference type="ARBA" id="ARBA00008010"/>
    </source>
</evidence>
<dbReference type="OrthoDB" id="6274823at2759"/>
<dbReference type="Gene3D" id="2.40.50.140">
    <property type="entry name" value="Nucleic acid-binding proteins"/>
    <property type="match status" value="1"/>
</dbReference>
<evidence type="ECO:0000313" key="5">
    <source>
        <dbReference type="Proteomes" id="UP000053780"/>
    </source>
</evidence>
<dbReference type="Proteomes" id="UP000053780">
    <property type="component" value="Unassembled WGS sequence"/>
</dbReference>
<dbReference type="InterPro" id="IPR012340">
    <property type="entry name" value="NA-bd_OB-fold"/>
</dbReference>
<gene>
    <name evidence="4" type="ORF">NAPIS_ORF01026</name>
</gene>
<organism evidence="4 5">
    <name type="scientific">Vairimorpha apis BRL 01</name>
    <dbReference type="NCBI Taxonomy" id="1037528"/>
    <lineage>
        <taxon>Eukaryota</taxon>
        <taxon>Fungi</taxon>
        <taxon>Fungi incertae sedis</taxon>
        <taxon>Microsporidia</taxon>
        <taxon>Nosematidae</taxon>
        <taxon>Vairimorpha</taxon>
    </lineage>
</organism>
<feature type="domain" description="MCM OB" evidence="3">
    <location>
        <begin position="57"/>
        <end position="170"/>
    </location>
</feature>
<dbReference type="GO" id="GO:0005634">
    <property type="term" value="C:nucleus"/>
    <property type="evidence" value="ECO:0007669"/>
    <property type="project" value="TreeGrafter"/>
</dbReference>
<dbReference type="GO" id="GO:0005524">
    <property type="term" value="F:ATP binding"/>
    <property type="evidence" value="ECO:0007669"/>
    <property type="project" value="InterPro"/>
</dbReference>
<evidence type="ECO:0000313" key="4">
    <source>
        <dbReference type="EMBL" id="EQB61401.1"/>
    </source>
</evidence>
<dbReference type="GO" id="GO:0006260">
    <property type="term" value="P:DNA replication"/>
    <property type="evidence" value="ECO:0007669"/>
    <property type="project" value="UniProtKB-KW"/>
</dbReference>
<dbReference type="GO" id="GO:0017116">
    <property type="term" value="F:single-stranded DNA helicase activity"/>
    <property type="evidence" value="ECO:0007669"/>
    <property type="project" value="TreeGrafter"/>
</dbReference>
<keyword evidence="2" id="KW-0235">DNA replication</keyword>
<protein>
    <submittedName>
        <fullName evidence="4">Dna replication licensing factor mcm9</fullName>
    </submittedName>
</protein>
<accession>T0MDS3</accession>
<evidence type="ECO:0000259" key="3">
    <source>
        <dbReference type="Pfam" id="PF17207"/>
    </source>
</evidence>
<reference evidence="4 5" key="1">
    <citation type="journal article" date="2013" name="BMC Genomics">
        <title>Genome sequencing and comparative genomics of honey bee microsporidia, Nosema apis reveal novel insights into host-parasite interactions.</title>
        <authorList>
            <person name="Chen Yp."/>
            <person name="Pettis J.S."/>
            <person name="Zhao Y."/>
            <person name="Liu X."/>
            <person name="Tallon L.J."/>
            <person name="Sadzewicz L.D."/>
            <person name="Li R."/>
            <person name="Zheng H."/>
            <person name="Huang S."/>
            <person name="Zhang X."/>
            <person name="Hamilton M.C."/>
            <person name="Pernal S.F."/>
            <person name="Melathopoulos A.P."/>
            <person name="Yan X."/>
            <person name="Evans J.D."/>
        </authorList>
    </citation>
    <scope>NUCLEOTIDE SEQUENCE [LARGE SCALE GENOMIC DNA]</scope>
    <source>
        <strain evidence="4 5">BRL 01</strain>
    </source>
</reference>
<dbReference type="GO" id="GO:0042555">
    <property type="term" value="C:MCM complex"/>
    <property type="evidence" value="ECO:0007669"/>
    <property type="project" value="TreeGrafter"/>
</dbReference>
<dbReference type="AlphaFoldDB" id="T0MDS3"/>
<dbReference type="VEuPathDB" id="MicrosporidiaDB:NAPIS_ORF01026"/>
<evidence type="ECO:0000256" key="2">
    <source>
        <dbReference type="ARBA" id="ARBA00022705"/>
    </source>
</evidence>
<sequence>MLTLNALPESDIINLLELCNNDPKLANQLVLNVNNHPSIYHKTLTGIPYVLFRNNFMQSANINKIIGVKGTIIRTGPVLLKNIKTEYNCLKCNSIGFFYEKPGLILCETCGSNSVFKKECLNESIKTQSIKIQNIGNVNKFTDLYEINIEGNNAGLFVAGQEVIVVGILSLKWKVLKNNEKIQTALNIKALHISKIENYEENDNDFLDCFLDFNNLSSFEKRKILINSFTTEIYGYSNIKLGLLLVLVNEHKEEKKLLIKLDKFLTFYSLVILVQEKLVF</sequence>
<dbReference type="InterPro" id="IPR033762">
    <property type="entry name" value="MCM_OB"/>
</dbReference>
<dbReference type="SUPFAM" id="SSF50249">
    <property type="entry name" value="Nucleic acid-binding proteins"/>
    <property type="match status" value="1"/>
</dbReference>
<dbReference type="GO" id="GO:0003697">
    <property type="term" value="F:single-stranded DNA binding"/>
    <property type="evidence" value="ECO:0007669"/>
    <property type="project" value="TreeGrafter"/>
</dbReference>
<name>T0MDS3_9MICR</name>
<dbReference type="Pfam" id="PF17207">
    <property type="entry name" value="MCM_OB"/>
    <property type="match status" value="1"/>
</dbReference>
<proteinExistence type="inferred from homology"/>
<dbReference type="InterPro" id="IPR031327">
    <property type="entry name" value="MCM"/>
</dbReference>
<dbReference type="PANTHER" id="PTHR11630">
    <property type="entry name" value="DNA REPLICATION LICENSING FACTOR MCM FAMILY MEMBER"/>
    <property type="match status" value="1"/>
</dbReference>
<dbReference type="EMBL" id="KE647143">
    <property type="protein sequence ID" value="EQB61401.1"/>
    <property type="molecule type" value="Genomic_DNA"/>
</dbReference>
<dbReference type="Gene3D" id="2.20.28.10">
    <property type="match status" value="1"/>
</dbReference>
<dbReference type="PANTHER" id="PTHR11630:SF66">
    <property type="entry name" value="DNA REPLICATION LICENSING FACTOR MCM4"/>
    <property type="match status" value="1"/>
</dbReference>
<dbReference type="HOGENOM" id="CLU_994327_0_0_1"/>
<keyword evidence="5" id="KW-1185">Reference proteome</keyword>